<proteinExistence type="predicted"/>
<name>A0A4Q4TCJ2_9PEZI</name>
<organism evidence="1 2">
    <name type="scientific">Monosporascus ibericus</name>
    <dbReference type="NCBI Taxonomy" id="155417"/>
    <lineage>
        <taxon>Eukaryota</taxon>
        <taxon>Fungi</taxon>
        <taxon>Dikarya</taxon>
        <taxon>Ascomycota</taxon>
        <taxon>Pezizomycotina</taxon>
        <taxon>Sordariomycetes</taxon>
        <taxon>Xylariomycetidae</taxon>
        <taxon>Xylariales</taxon>
        <taxon>Xylariales incertae sedis</taxon>
        <taxon>Monosporascus</taxon>
    </lineage>
</organism>
<evidence type="ECO:0000313" key="1">
    <source>
        <dbReference type="EMBL" id="RYP04268.1"/>
    </source>
</evidence>
<dbReference type="EMBL" id="QJNU01000218">
    <property type="protein sequence ID" value="RYP04268.1"/>
    <property type="molecule type" value="Genomic_DNA"/>
</dbReference>
<reference evidence="1 2" key="1">
    <citation type="submission" date="2018-06" db="EMBL/GenBank/DDBJ databases">
        <title>Complete Genomes of Monosporascus.</title>
        <authorList>
            <person name="Robinson A.J."/>
            <person name="Natvig D.O."/>
        </authorList>
    </citation>
    <scope>NUCLEOTIDE SEQUENCE [LARGE SCALE GENOMIC DNA]</scope>
    <source>
        <strain evidence="1 2">CBS 110550</strain>
    </source>
</reference>
<dbReference type="OrthoDB" id="412402at2759"/>
<dbReference type="STRING" id="155417.A0A4Q4TCJ2"/>
<comment type="caution">
    <text evidence="1">The sequence shown here is derived from an EMBL/GenBank/DDBJ whole genome shotgun (WGS) entry which is preliminary data.</text>
</comment>
<dbReference type="AlphaFoldDB" id="A0A4Q4TCJ2"/>
<protein>
    <recommendedName>
        <fullName evidence="3">Amidoligase enzyme</fullName>
    </recommendedName>
</protein>
<dbReference type="InterPro" id="IPR022025">
    <property type="entry name" value="Amidoligase_2"/>
</dbReference>
<dbReference type="Pfam" id="PF12224">
    <property type="entry name" value="Amidoligase_2"/>
    <property type="match status" value="1"/>
</dbReference>
<evidence type="ECO:0008006" key="3">
    <source>
        <dbReference type="Google" id="ProtNLM"/>
    </source>
</evidence>
<accession>A0A4Q4TCJ2</accession>
<keyword evidence="2" id="KW-1185">Reference proteome</keyword>
<gene>
    <name evidence="1" type="ORF">DL764_004571</name>
</gene>
<sequence length="379" mass="42499">MSSSSPNKTPSYDELTFGVEFECLVHADKIGLTAAEKASLRRKPFFPRQYLPRVASALQRVLDLLKPDITHLVKITPRVEGDIASTTEDERAYKEWIVKTEDSVTANEELPHDDDEYAGMEIMSPILANTALSRDQCAMVGEAIRSTVGVFNEMCGFHVHVGRGDRGFEVLTLKKLYSFLVLGGEAILNGLLRPSRRDNYYCRDMTKVSAVIRFPHVPFDLTGSAPHEWFSRCLPVNSDDVVPGHIKEALWKVWRAKDLDEFCGCVEGHKNVGVWFGNLHNFEHFGYGKRTIEFRKAEGDLGLTEPSNMDFVLTWPEVCLRLVAFAIDSDPAEFGRVINETVETLRLPSSAEKVRKFLTSLGLDSETIKSLVARAEALS</sequence>
<dbReference type="PANTHER" id="PTHR36847">
    <property type="entry name" value="AMIDOLIGASE ENZYME"/>
    <property type="match status" value="1"/>
</dbReference>
<dbReference type="Proteomes" id="UP000293360">
    <property type="component" value="Unassembled WGS sequence"/>
</dbReference>
<evidence type="ECO:0000313" key="2">
    <source>
        <dbReference type="Proteomes" id="UP000293360"/>
    </source>
</evidence>
<dbReference type="PANTHER" id="PTHR36847:SF1">
    <property type="entry name" value="AMIDOLIGASE ENZYME"/>
    <property type="match status" value="1"/>
</dbReference>